<proteinExistence type="predicted"/>
<dbReference type="Proteomes" id="UP000039021">
    <property type="component" value="Unassembled WGS sequence"/>
</dbReference>
<evidence type="ECO:0000313" key="2">
    <source>
        <dbReference type="Proteomes" id="UP000039021"/>
    </source>
</evidence>
<name>A0A916LGB2_MYCTX</name>
<gene>
    <name evidence="1" type="ORF">ERS007739_04975</name>
</gene>
<dbReference type="EMBL" id="CSBK01003487">
    <property type="protein sequence ID" value="CPA96195.1"/>
    <property type="molecule type" value="Genomic_DNA"/>
</dbReference>
<evidence type="ECO:0000313" key="1">
    <source>
        <dbReference type="EMBL" id="CPA96195.1"/>
    </source>
</evidence>
<comment type="caution">
    <text evidence="1">The sequence shown here is derived from an EMBL/GenBank/DDBJ whole genome shotgun (WGS) entry which is preliminary data.</text>
</comment>
<sequence length="35" mass="3525">MAPSSHSASKVSGENRPVLRTSAINVQILSGGAAM</sequence>
<protein>
    <submittedName>
        <fullName evidence="1">Uncharacterized protein</fullName>
    </submittedName>
</protein>
<organism evidence="1 2">
    <name type="scientific">Mycobacterium tuberculosis</name>
    <dbReference type="NCBI Taxonomy" id="1773"/>
    <lineage>
        <taxon>Bacteria</taxon>
        <taxon>Bacillati</taxon>
        <taxon>Actinomycetota</taxon>
        <taxon>Actinomycetes</taxon>
        <taxon>Mycobacteriales</taxon>
        <taxon>Mycobacteriaceae</taxon>
        <taxon>Mycobacterium</taxon>
        <taxon>Mycobacterium tuberculosis complex</taxon>
    </lineage>
</organism>
<reference evidence="2" key="1">
    <citation type="submission" date="2015-03" db="EMBL/GenBank/DDBJ databases">
        <authorList>
            <consortium name="Pathogen Informatics"/>
        </authorList>
    </citation>
    <scope>NUCLEOTIDE SEQUENCE [LARGE SCALE GENOMIC DNA]</scope>
    <source>
        <strain evidence="2">N09902308</strain>
    </source>
</reference>
<accession>A0A916LGB2</accession>
<dbReference type="AlphaFoldDB" id="A0A916LGB2"/>